<dbReference type="Gene3D" id="3.40.50.300">
    <property type="entry name" value="P-loop containing nucleotide triphosphate hydrolases"/>
    <property type="match status" value="1"/>
</dbReference>
<dbReference type="GO" id="GO:0005524">
    <property type="term" value="F:ATP binding"/>
    <property type="evidence" value="ECO:0007669"/>
    <property type="project" value="UniProtKB-KW"/>
</dbReference>
<keyword evidence="3 5" id="KW-0067">ATP-binding</keyword>
<evidence type="ECO:0000313" key="6">
    <source>
        <dbReference type="Proteomes" id="UP000614200"/>
    </source>
</evidence>
<evidence type="ECO:0000256" key="3">
    <source>
        <dbReference type="ARBA" id="ARBA00022840"/>
    </source>
</evidence>
<keyword evidence="6" id="KW-1185">Reference proteome</keyword>
<protein>
    <submittedName>
        <fullName evidence="5">ABC transporter ATP-binding protein</fullName>
    </submittedName>
</protein>
<dbReference type="Proteomes" id="UP000614200">
    <property type="component" value="Unassembled WGS sequence"/>
</dbReference>
<dbReference type="Pfam" id="PF00005">
    <property type="entry name" value="ABC_tran"/>
    <property type="match status" value="1"/>
</dbReference>
<dbReference type="SUPFAM" id="SSF52540">
    <property type="entry name" value="P-loop containing nucleoside triphosphate hydrolases"/>
    <property type="match status" value="1"/>
</dbReference>
<accession>A0ABR9ZSC2</accession>
<gene>
    <name evidence="5" type="ORF">ISU02_09510</name>
</gene>
<comment type="caution">
    <text evidence="5">The sequence shown here is derived from an EMBL/GenBank/DDBJ whole genome shotgun (WGS) entry which is preliminary data.</text>
</comment>
<dbReference type="InterPro" id="IPR017871">
    <property type="entry name" value="ABC_transporter-like_CS"/>
</dbReference>
<dbReference type="SMART" id="SM00382">
    <property type="entry name" value="AAA"/>
    <property type="match status" value="1"/>
</dbReference>
<keyword evidence="2" id="KW-0547">Nucleotide-binding</keyword>
<evidence type="ECO:0000256" key="1">
    <source>
        <dbReference type="ARBA" id="ARBA00022448"/>
    </source>
</evidence>
<dbReference type="InterPro" id="IPR003593">
    <property type="entry name" value="AAA+_ATPase"/>
</dbReference>
<dbReference type="PROSITE" id="PS00211">
    <property type="entry name" value="ABC_TRANSPORTER_1"/>
    <property type="match status" value="1"/>
</dbReference>
<keyword evidence="1" id="KW-0813">Transport</keyword>
<reference evidence="5 6" key="1">
    <citation type="submission" date="2020-11" db="EMBL/GenBank/DDBJ databases">
        <title>Fusibacter basophilias sp. nov.</title>
        <authorList>
            <person name="Qiu D."/>
        </authorList>
    </citation>
    <scope>NUCLEOTIDE SEQUENCE [LARGE SCALE GENOMIC DNA]</scope>
    <source>
        <strain evidence="5 6">Q10-2</strain>
    </source>
</reference>
<evidence type="ECO:0000313" key="5">
    <source>
        <dbReference type="EMBL" id="MBF4693357.1"/>
    </source>
</evidence>
<dbReference type="PROSITE" id="PS50893">
    <property type="entry name" value="ABC_TRANSPORTER_2"/>
    <property type="match status" value="1"/>
</dbReference>
<dbReference type="InterPro" id="IPR015854">
    <property type="entry name" value="ABC_transpr_LolD-like"/>
</dbReference>
<dbReference type="InterPro" id="IPR017911">
    <property type="entry name" value="MacB-like_ATP-bd"/>
</dbReference>
<dbReference type="InterPro" id="IPR027417">
    <property type="entry name" value="P-loop_NTPase"/>
</dbReference>
<organism evidence="5 6">
    <name type="scientific">Fusibacter ferrireducens</name>
    <dbReference type="NCBI Taxonomy" id="2785058"/>
    <lineage>
        <taxon>Bacteria</taxon>
        <taxon>Bacillati</taxon>
        <taxon>Bacillota</taxon>
        <taxon>Clostridia</taxon>
        <taxon>Eubacteriales</taxon>
        <taxon>Eubacteriales Family XII. Incertae Sedis</taxon>
        <taxon>Fusibacter</taxon>
    </lineage>
</organism>
<dbReference type="PANTHER" id="PTHR24220">
    <property type="entry name" value="IMPORT ATP-BINDING PROTEIN"/>
    <property type="match status" value="1"/>
</dbReference>
<sequence>MSKNYKEVSAVNDFNFEFRVEEGRIYVIKGKSGSGKSTLLNLIGLIDSPSSGTINIKGVTNYSKDIVKSAFRRDEIGFVFQEYNLNGAFKAFENIMVPMLIKSDEDLKTIKIKAFELLKQVGLEKREHHYPNQLSGGEKQRVAIARALANNPPLIIADEPTANLDQENEQQVLNIFNELKKKGKVVIVASHSEAVWEYADVLLTMQYGSLVEVKYE</sequence>
<evidence type="ECO:0000256" key="2">
    <source>
        <dbReference type="ARBA" id="ARBA00022741"/>
    </source>
</evidence>
<feature type="domain" description="ABC transporter" evidence="4">
    <location>
        <begin position="3"/>
        <end position="215"/>
    </location>
</feature>
<name>A0ABR9ZSC2_9FIRM</name>
<evidence type="ECO:0000259" key="4">
    <source>
        <dbReference type="PROSITE" id="PS50893"/>
    </source>
</evidence>
<dbReference type="CDD" id="cd03255">
    <property type="entry name" value="ABC_MJ0796_LolCDE_FtsE"/>
    <property type="match status" value="1"/>
</dbReference>
<dbReference type="EMBL" id="JADKNH010000005">
    <property type="protein sequence ID" value="MBF4693357.1"/>
    <property type="molecule type" value="Genomic_DNA"/>
</dbReference>
<dbReference type="InterPro" id="IPR003439">
    <property type="entry name" value="ABC_transporter-like_ATP-bd"/>
</dbReference>
<proteinExistence type="predicted"/>